<reference evidence="1" key="1">
    <citation type="submission" date="2020-05" db="EMBL/GenBank/DDBJ databases">
        <authorList>
            <person name="Chiriac C."/>
            <person name="Salcher M."/>
            <person name="Ghai R."/>
            <person name="Kavagutti S V."/>
        </authorList>
    </citation>
    <scope>NUCLEOTIDE SEQUENCE</scope>
</reference>
<sequence>MSGLLSYGGDTSVVAARSEIERITTDLGLVQRRLLDELQPLAQLNGLIHHLQLDAILPETLIRLGLQRHGCFVASESYFTADARVAHQLSALAETIHSNAWLTRLIPKEAWVALGAATVVAGFSNTNFTAQMVRAAGSQLPLEKFDLLAQVIPSERVLAGQVPAPQLPRPTTVAAITHRLNNDSGNIRIEGYQTKSGRVLLVYLPGTANWSPVGGRSAFDLRSDLELIGDSQNTNSSRAANAALKAYGAKSSDRLILVGYSQGGMVAAQMAEENSNVVGLITIGAPVADAKFSPDLPVLSVEHSNDVVPALAGATNPLTENWATATRHWEIEPGETVIQAHYISAYADTAALVDGSSDSGLVRIRSKILGTIEGAEALAAREYQPLKAAS</sequence>
<dbReference type="AlphaFoldDB" id="A0A6J6BII4"/>
<name>A0A6J6BII4_9ZZZZ</name>
<dbReference type="Gene3D" id="3.40.50.1820">
    <property type="entry name" value="alpha/beta hydrolase"/>
    <property type="match status" value="1"/>
</dbReference>
<proteinExistence type="predicted"/>
<dbReference type="InterPro" id="IPR029058">
    <property type="entry name" value="AB_hydrolase_fold"/>
</dbReference>
<organism evidence="1">
    <name type="scientific">freshwater metagenome</name>
    <dbReference type="NCBI Taxonomy" id="449393"/>
    <lineage>
        <taxon>unclassified sequences</taxon>
        <taxon>metagenomes</taxon>
        <taxon>ecological metagenomes</taxon>
    </lineage>
</organism>
<evidence type="ECO:0000313" key="1">
    <source>
        <dbReference type="EMBL" id="CAB4538575.1"/>
    </source>
</evidence>
<dbReference type="EMBL" id="CAEZSN010000029">
    <property type="protein sequence ID" value="CAB4538575.1"/>
    <property type="molecule type" value="Genomic_DNA"/>
</dbReference>
<gene>
    <name evidence="1" type="ORF">UFOPK1433_00375</name>
</gene>
<dbReference type="SUPFAM" id="SSF53474">
    <property type="entry name" value="alpha/beta-Hydrolases"/>
    <property type="match status" value="1"/>
</dbReference>
<accession>A0A6J6BII4</accession>
<protein>
    <submittedName>
        <fullName evidence="1">Unannotated protein</fullName>
    </submittedName>
</protein>